<dbReference type="InterPro" id="IPR027417">
    <property type="entry name" value="P-loop_NTPase"/>
</dbReference>
<keyword evidence="2" id="KW-1185">Reference proteome</keyword>
<protein>
    <submittedName>
        <fullName evidence="1">Uridine kinase</fullName>
    </submittedName>
</protein>
<dbReference type="KEGG" id="aser:Asera_52490"/>
<dbReference type="Gene3D" id="3.40.50.300">
    <property type="entry name" value="P-loop containing nucleotide triphosphate hydrolases"/>
    <property type="match status" value="1"/>
</dbReference>
<dbReference type="RefSeq" id="WP_030448140.1">
    <property type="nucleotide sequence ID" value="NZ_AP023354.1"/>
</dbReference>
<organism evidence="1 2">
    <name type="scientific">Actinocatenispora sera</name>
    <dbReference type="NCBI Taxonomy" id="390989"/>
    <lineage>
        <taxon>Bacteria</taxon>
        <taxon>Bacillati</taxon>
        <taxon>Actinomycetota</taxon>
        <taxon>Actinomycetes</taxon>
        <taxon>Micromonosporales</taxon>
        <taxon>Micromonosporaceae</taxon>
        <taxon>Actinocatenispora</taxon>
    </lineage>
</organism>
<evidence type="ECO:0000313" key="1">
    <source>
        <dbReference type="EMBL" id="BCJ31141.1"/>
    </source>
</evidence>
<dbReference type="OrthoDB" id="5186671at2"/>
<dbReference type="AlphaFoldDB" id="A0A810LA21"/>
<evidence type="ECO:0000313" key="2">
    <source>
        <dbReference type="Proteomes" id="UP000680750"/>
    </source>
</evidence>
<keyword evidence="1" id="KW-0418">Kinase</keyword>
<dbReference type="GO" id="GO:0016301">
    <property type="term" value="F:kinase activity"/>
    <property type="evidence" value="ECO:0007669"/>
    <property type="project" value="UniProtKB-KW"/>
</dbReference>
<keyword evidence="1" id="KW-0808">Transferase</keyword>
<name>A0A810LA21_9ACTN</name>
<reference evidence="1" key="1">
    <citation type="submission" date="2020-08" db="EMBL/GenBank/DDBJ databases">
        <title>Whole genome shotgun sequence of Actinocatenispora sera NBRC 101916.</title>
        <authorList>
            <person name="Komaki H."/>
            <person name="Tamura T."/>
        </authorList>
    </citation>
    <scope>NUCLEOTIDE SEQUENCE</scope>
    <source>
        <strain evidence="1">NBRC 101916</strain>
    </source>
</reference>
<accession>A0A810LA21</accession>
<dbReference type="EMBL" id="AP023354">
    <property type="protein sequence ID" value="BCJ31141.1"/>
    <property type="molecule type" value="Genomic_DNA"/>
</dbReference>
<dbReference type="SUPFAM" id="SSF52540">
    <property type="entry name" value="P-loop containing nucleoside triphosphate hydrolases"/>
    <property type="match status" value="1"/>
</dbReference>
<dbReference type="Proteomes" id="UP000680750">
    <property type="component" value="Chromosome"/>
</dbReference>
<proteinExistence type="predicted"/>
<gene>
    <name evidence="1" type="ORF">Asera_52490</name>
</gene>
<sequence length="207" mass="22243">MRVEPVTPVLLVERLVARIVAAGPGRTRVLLDGAPPAGPGRLAAALTDPLRALGRPVVTVHAADFLRPASLRLEYGRHDPDSYYDGWLDAAGLVREVLAPLGPDGSGRYLPTLWDAVADRATRAAYRDAPTGTVLLLDGDLLLGRGLPAELAVHLDVSPTVLARRLDADAAWTLDAYRRYAAEVAPRRTADVAVRYDDPEHPALILD</sequence>